<proteinExistence type="predicted"/>
<comment type="caution">
    <text evidence="1">The sequence shown here is derived from an EMBL/GenBank/DDBJ whole genome shotgun (WGS) entry which is preliminary data.</text>
</comment>
<reference evidence="1" key="1">
    <citation type="submission" date="2021-01" db="EMBL/GenBank/DDBJ databases">
        <title>Genome public.</title>
        <authorList>
            <person name="Liu C."/>
            <person name="Sun Q."/>
        </authorList>
    </citation>
    <scope>NUCLEOTIDE SEQUENCE</scope>
    <source>
        <strain evidence="1">YIM B02565</strain>
    </source>
</reference>
<sequence length="197" mass="21362">MIEVEDCKNYKNSIILPNPITQVASMANPLFLSLQGKYFVGYADNMEFESGNIAWAGLINPPNSGVNLFAFVWTVTNIGEAPLIARVWVNATPPSTPTKSEFVTPANTAIHPLPVPKVLLLQGNNALSEPEDGTNVYVREVNPEVTIASDENGRLIFPPGGSLIVTISYPKGTIGTGMGRVAFGWSEEKTNENRRCL</sequence>
<protein>
    <submittedName>
        <fullName evidence="1">Uncharacterized protein</fullName>
    </submittedName>
</protein>
<evidence type="ECO:0000313" key="1">
    <source>
        <dbReference type="EMBL" id="MBL4933538.1"/>
    </source>
</evidence>
<organism evidence="1 2">
    <name type="scientific">Clostridium paridis</name>
    <dbReference type="NCBI Taxonomy" id="2803863"/>
    <lineage>
        <taxon>Bacteria</taxon>
        <taxon>Bacillati</taxon>
        <taxon>Bacillota</taxon>
        <taxon>Clostridia</taxon>
        <taxon>Eubacteriales</taxon>
        <taxon>Clostridiaceae</taxon>
        <taxon>Clostridium</taxon>
    </lineage>
</organism>
<dbReference type="Proteomes" id="UP000623681">
    <property type="component" value="Unassembled WGS sequence"/>
</dbReference>
<gene>
    <name evidence="1" type="ORF">JK634_17230</name>
</gene>
<accession>A0A937K6A8</accession>
<name>A0A937K6A8_9CLOT</name>
<keyword evidence="2" id="KW-1185">Reference proteome</keyword>
<evidence type="ECO:0000313" key="2">
    <source>
        <dbReference type="Proteomes" id="UP000623681"/>
    </source>
</evidence>
<dbReference type="InterPro" id="IPR046141">
    <property type="entry name" value="DUF6143"/>
</dbReference>
<dbReference type="AlphaFoldDB" id="A0A937K6A8"/>
<dbReference type="Pfam" id="PF19640">
    <property type="entry name" value="DUF6143"/>
    <property type="match status" value="1"/>
</dbReference>
<dbReference type="EMBL" id="JAESWA010000025">
    <property type="protein sequence ID" value="MBL4933538.1"/>
    <property type="molecule type" value="Genomic_DNA"/>
</dbReference>